<dbReference type="InterPro" id="IPR052729">
    <property type="entry name" value="Acyl/Acetyltrans_Enzymes"/>
</dbReference>
<keyword evidence="3" id="KW-1185">Reference proteome</keyword>
<keyword evidence="2" id="KW-0808">Transferase</keyword>
<evidence type="ECO:0000313" key="3">
    <source>
        <dbReference type="Proteomes" id="UP000311605"/>
    </source>
</evidence>
<dbReference type="GO" id="GO:0016747">
    <property type="term" value="F:acyltransferase activity, transferring groups other than amino-acyl groups"/>
    <property type="evidence" value="ECO:0007669"/>
    <property type="project" value="InterPro"/>
</dbReference>
<comment type="caution">
    <text evidence="2">The sequence shown here is derived from an EMBL/GenBank/DDBJ whole genome shotgun (WGS) entry which is preliminary data.</text>
</comment>
<dbReference type="Pfam" id="PF00583">
    <property type="entry name" value="Acetyltransf_1"/>
    <property type="match status" value="1"/>
</dbReference>
<dbReference type="InterPro" id="IPR016181">
    <property type="entry name" value="Acyl_CoA_acyltransferase"/>
</dbReference>
<dbReference type="PROSITE" id="PS51186">
    <property type="entry name" value="GNAT"/>
    <property type="match status" value="1"/>
</dbReference>
<gene>
    <name evidence="2" type="ORF">FHP24_10805</name>
</gene>
<dbReference type="Gene3D" id="3.40.630.30">
    <property type="match status" value="1"/>
</dbReference>
<evidence type="ECO:0000259" key="1">
    <source>
        <dbReference type="PROSITE" id="PS51186"/>
    </source>
</evidence>
<dbReference type="Pfam" id="PF18014">
    <property type="entry name" value="Acetyltransf_18"/>
    <property type="match status" value="1"/>
</dbReference>
<dbReference type="PANTHER" id="PTHR47237">
    <property type="entry name" value="SLL0310 PROTEIN"/>
    <property type="match status" value="1"/>
</dbReference>
<reference evidence="2 3" key="1">
    <citation type="submission" date="2019-06" db="EMBL/GenBank/DDBJ databases">
        <title>The draft genome of Rhizobium smilacinae PTYR-5.</title>
        <authorList>
            <person name="Liu L."/>
            <person name="Li L."/>
            <person name="Zhang X."/>
        </authorList>
    </citation>
    <scope>NUCLEOTIDE SEQUENCE [LARGE SCALE GENOMIC DNA]</scope>
    <source>
        <strain evidence="2 3">PTYR-5</strain>
    </source>
</reference>
<feature type="domain" description="N-acetyltransferase" evidence="1">
    <location>
        <begin position="4"/>
        <end position="139"/>
    </location>
</feature>
<dbReference type="EMBL" id="VDMN01000001">
    <property type="protein sequence ID" value="TNM66651.1"/>
    <property type="molecule type" value="Genomic_DNA"/>
</dbReference>
<dbReference type="InterPro" id="IPR000182">
    <property type="entry name" value="GNAT_dom"/>
</dbReference>
<dbReference type="InterPro" id="IPR041496">
    <property type="entry name" value="YitH/HolE_GNAT"/>
</dbReference>
<name>A0A5C4XTY1_9HYPH</name>
<dbReference type="CDD" id="cd04301">
    <property type="entry name" value="NAT_SF"/>
    <property type="match status" value="1"/>
</dbReference>
<organism evidence="2 3">
    <name type="scientific">Aliirhizobium smilacinae</name>
    <dbReference type="NCBI Taxonomy" id="1395944"/>
    <lineage>
        <taxon>Bacteria</taxon>
        <taxon>Pseudomonadati</taxon>
        <taxon>Pseudomonadota</taxon>
        <taxon>Alphaproteobacteria</taxon>
        <taxon>Hyphomicrobiales</taxon>
        <taxon>Rhizobiaceae</taxon>
        <taxon>Aliirhizobium</taxon>
    </lineage>
</organism>
<dbReference type="Gene3D" id="3.40.630.90">
    <property type="match status" value="1"/>
</dbReference>
<dbReference type="AlphaFoldDB" id="A0A5C4XTY1"/>
<dbReference type="SUPFAM" id="SSF55729">
    <property type="entry name" value="Acyl-CoA N-acyltransferases (Nat)"/>
    <property type="match status" value="1"/>
</dbReference>
<protein>
    <submittedName>
        <fullName evidence="2">GNAT family N-acetyltransferase</fullName>
    </submittedName>
</protein>
<sequence>MTEIVIRPLNLSEVETLLGWAKDEGWNPGLADAAPFYSADPDGFIGCFVDGVMAAGLSAVRYGSDFGFIGLYITHPDFRGRGYGRRVWDAGMAHLAGRTIGLDGVPEQQANYRAMGFSPDYDTHRWSGKLEGRIGQDIQTLDESHVAALIDFDSRHFAASRPGFIAEWLKPPRMVKVLIRGGVIEGYAVSRQCHEGHKVGPLFAADATAAKGLLDACAAENPGETLHIDVPESRIEFSATLEQTGFPKGFRTTRMYRGPAPSMALAGVFGVTTLELG</sequence>
<dbReference type="PANTHER" id="PTHR47237:SF1">
    <property type="entry name" value="SLL0310 PROTEIN"/>
    <property type="match status" value="1"/>
</dbReference>
<proteinExistence type="predicted"/>
<dbReference type="OrthoDB" id="20916at2"/>
<dbReference type="RefSeq" id="WP_139676039.1">
    <property type="nucleotide sequence ID" value="NZ_VDMN01000001.1"/>
</dbReference>
<accession>A0A5C4XTY1</accession>
<evidence type="ECO:0000313" key="2">
    <source>
        <dbReference type="EMBL" id="TNM66651.1"/>
    </source>
</evidence>
<dbReference type="Proteomes" id="UP000311605">
    <property type="component" value="Unassembled WGS sequence"/>
</dbReference>